<sequence length="288" mass="32235">MLRRSQALRFLISLAIATVVVMSLWGVMIGSIPSGDRPLDLSQAVSINDPRFDAPAASPSPSSSLENPLLPLQRSDGADYDRLFAQVRQSHQQCAFAPPWYSIPAHPTNFGDRFRTDIRGQVVDYAPLIVLHETVASAQSTLDFFQTPHPRDEDQASYHELITLRGWLLHLVPWSKRAYGAGNSVFGTETVQTNPRLAPSVNNFALHFSLETPPEGRHNGSQHAGYTDAQYRALAWLVAQTGIGPQRITTHAAVDRSGERMDPRSFDWAKFNRYLQLYRDRPCEDSPR</sequence>
<dbReference type="Pfam" id="PF01510">
    <property type="entry name" value="Amidase_2"/>
    <property type="match status" value="1"/>
</dbReference>
<dbReference type="InterPro" id="IPR002502">
    <property type="entry name" value="Amidase_domain"/>
</dbReference>
<evidence type="ECO:0000256" key="5">
    <source>
        <dbReference type="SAM" id="MobiDB-lite"/>
    </source>
</evidence>
<keyword evidence="6" id="KW-1133">Transmembrane helix</keyword>
<feature type="region of interest" description="Disordered" evidence="5">
    <location>
        <begin position="50"/>
        <end position="71"/>
    </location>
</feature>
<dbReference type="Gene3D" id="3.40.80.10">
    <property type="entry name" value="Peptidoglycan recognition protein-like"/>
    <property type="match status" value="1"/>
</dbReference>
<dbReference type="GO" id="GO:0009253">
    <property type="term" value="P:peptidoglycan catabolic process"/>
    <property type="evidence" value="ECO:0007669"/>
    <property type="project" value="InterPro"/>
</dbReference>
<evidence type="ECO:0000256" key="1">
    <source>
        <dbReference type="ARBA" id="ARBA00001561"/>
    </source>
</evidence>
<keyword evidence="6" id="KW-0472">Membrane</keyword>
<keyword evidence="9" id="KW-1185">Reference proteome</keyword>
<evidence type="ECO:0000256" key="4">
    <source>
        <dbReference type="ARBA" id="ARBA00023316"/>
    </source>
</evidence>
<keyword evidence="3" id="KW-0378">Hydrolase</keyword>
<organism evidence="8 9">
    <name type="scientific">Thermosynechococcus sichuanensis E542</name>
    <dbReference type="NCBI Taxonomy" id="2016101"/>
    <lineage>
        <taxon>Bacteria</taxon>
        <taxon>Bacillati</taxon>
        <taxon>Cyanobacteriota</taxon>
        <taxon>Cyanophyceae</taxon>
        <taxon>Acaryochloridales</taxon>
        <taxon>Thermosynechococcaceae</taxon>
        <taxon>Thermosynechococcus</taxon>
        <taxon>Thermosynechococcus sichuanensis</taxon>
    </lineage>
</organism>
<reference evidence="9" key="1">
    <citation type="submission" date="2018-09" db="EMBL/GenBank/DDBJ databases">
        <title>Complete genome sequence of thermophilic cyanobacteria strain Thermosynechococcus elongatus PKUAC-SCTE542.</title>
        <authorList>
            <person name="Liang Y."/>
            <person name="Tang J."/>
            <person name="Daroch M."/>
        </authorList>
    </citation>
    <scope>NUCLEOTIDE SEQUENCE [LARGE SCALE GENOMIC DNA]</scope>
    <source>
        <strain evidence="9">E542</strain>
    </source>
</reference>
<evidence type="ECO:0000313" key="8">
    <source>
        <dbReference type="EMBL" id="AXY68704.1"/>
    </source>
</evidence>
<dbReference type="GO" id="GO:0009254">
    <property type="term" value="P:peptidoglycan turnover"/>
    <property type="evidence" value="ECO:0007669"/>
    <property type="project" value="TreeGrafter"/>
</dbReference>
<dbReference type="AlphaFoldDB" id="A0A3B7MGW4"/>
<proteinExistence type="predicted"/>
<dbReference type="SUPFAM" id="SSF55846">
    <property type="entry name" value="N-acetylmuramoyl-L-alanine amidase-like"/>
    <property type="match status" value="1"/>
</dbReference>
<evidence type="ECO:0000256" key="3">
    <source>
        <dbReference type="ARBA" id="ARBA00022801"/>
    </source>
</evidence>
<feature type="domain" description="N-acetylmuramoyl-L-alanine amidase" evidence="7">
    <location>
        <begin position="116"/>
        <end position="264"/>
    </location>
</feature>
<dbReference type="GO" id="GO:0008745">
    <property type="term" value="F:N-acetylmuramoyl-L-alanine amidase activity"/>
    <property type="evidence" value="ECO:0007669"/>
    <property type="project" value="UniProtKB-EC"/>
</dbReference>
<keyword evidence="6" id="KW-0812">Transmembrane</keyword>
<dbReference type="Proteomes" id="UP000261812">
    <property type="component" value="Chromosome"/>
</dbReference>
<gene>
    <name evidence="8" type="ORF">D3A95_05530</name>
</gene>
<evidence type="ECO:0000256" key="2">
    <source>
        <dbReference type="ARBA" id="ARBA00011901"/>
    </source>
</evidence>
<feature type="compositionally biased region" description="Low complexity" evidence="5">
    <location>
        <begin position="54"/>
        <end position="71"/>
    </location>
</feature>
<evidence type="ECO:0000256" key="6">
    <source>
        <dbReference type="SAM" id="Phobius"/>
    </source>
</evidence>
<keyword evidence="4" id="KW-0961">Cell wall biogenesis/degradation</keyword>
<evidence type="ECO:0000259" key="7">
    <source>
        <dbReference type="SMART" id="SM00644"/>
    </source>
</evidence>
<dbReference type="InterPro" id="IPR051206">
    <property type="entry name" value="NAMLAA_amidase_2"/>
</dbReference>
<feature type="transmembrane region" description="Helical" evidence="6">
    <location>
        <begin position="7"/>
        <end position="28"/>
    </location>
</feature>
<dbReference type="InterPro" id="IPR036505">
    <property type="entry name" value="Amidase/PGRP_sf"/>
</dbReference>
<dbReference type="GO" id="GO:0071555">
    <property type="term" value="P:cell wall organization"/>
    <property type="evidence" value="ECO:0007669"/>
    <property type="project" value="UniProtKB-KW"/>
</dbReference>
<dbReference type="RefSeq" id="WP_181496635.1">
    <property type="nucleotide sequence ID" value="NZ_CP032152.1"/>
</dbReference>
<protein>
    <recommendedName>
        <fullName evidence="2">N-acetylmuramoyl-L-alanine amidase</fullName>
        <ecNumber evidence="2">3.5.1.28</ecNumber>
    </recommendedName>
</protein>
<dbReference type="KEGG" id="tsq:D3A95_05530"/>
<dbReference type="PANTHER" id="PTHR30417">
    <property type="entry name" value="N-ACETYLMURAMOYL-L-ALANINE AMIDASE AMID"/>
    <property type="match status" value="1"/>
</dbReference>
<dbReference type="SMART" id="SM00644">
    <property type="entry name" value="Ami_2"/>
    <property type="match status" value="1"/>
</dbReference>
<dbReference type="PANTHER" id="PTHR30417:SF1">
    <property type="entry name" value="N-ACETYLMURAMOYL-L-ALANINE AMIDASE AMID"/>
    <property type="match status" value="1"/>
</dbReference>
<dbReference type="EMBL" id="CP032152">
    <property type="protein sequence ID" value="AXY68704.1"/>
    <property type="molecule type" value="Genomic_DNA"/>
</dbReference>
<comment type="catalytic activity">
    <reaction evidence="1">
        <text>Hydrolyzes the link between N-acetylmuramoyl residues and L-amino acid residues in certain cell-wall glycopeptides.</text>
        <dbReference type="EC" id="3.5.1.28"/>
    </reaction>
</comment>
<dbReference type="EC" id="3.5.1.28" evidence="2"/>
<evidence type="ECO:0000313" key="9">
    <source>
        <dbReference type="Proteomes" id="UP000261812"/>
    </source>
</evidence>
<dbReference type="CDD" id="cd06583">
    <property type="entry name" value="PGRP"/>
    <property type="match status" value="1"/>
</dbReference>
<name>A0A3B7MGW4_9CYAN</name>
<accession>A0A3B7MGW4</accession>